<evidence type="ECO:0000256" key="1">
    <source>
        <dbReference type="SAM" id="SignalP"/>
    </source>
</evidence>
<dbReference type="EMBL" id="RAVZ01000635">
    <property type="protein sequence ID" value="RKG67667.1"/>
    <property type="molecule type" value="Genomic_DNA"/>
</dbReference>
<feature type="signal peptide" evidence="1">
    <location>
        <begin position="1"/>
        <end position="22"/>
    </location>
</feature>
<feature type="non-terminal residue" evidence="2">
    <location>
        <position position="230"/>
    </location>
</feature>
<comment type="caution">
    <text evidence="2">The sequence shown here is derived from an EMBL/GenBank/DDBJ whole genome shotgun (WGS) entry which is preliminary data.</text>
</comment>
<keyword evidence="3" id="KW-1185">Reference proteome</keyword>
<feature type="chain" id="PRO_5017243578" evidence="1">
    <location>
        <begin position="23"/>
        <end position="230"/>
    </location>
</feature>
<gene>
    <name evidence="2" type="ORF">D7V88_40995</name>
</gene>
<evidence type="ECO:0000313" key="2">
    <source>
        <dbReference type="EMBL" id="RKG67667.1"/>
    </source>
</evidence>
<keyword evidence="1" id="KW-0732">Signal</keyword>
<organism evidence="2 3">
    <name type="scientific">Corallococcus terminator</name>
    <dbReference type="NCBI Taxonomy" id="2316733"/>
    <lineage>
        <taxon>Bacteria</taxon>
        <taxon>Pseudomonadati</taxon>
        <taxon>Myxococcota</taxon>
        <taxon>Myxococcia</taxon>
        <taxon>Myxococcales</taxon>
        <taxon>Cystobacterineae</taxon>
        <taxon>Myxococcaceae</taxon>
        <taxon>Corallococcus</taxon>
    </lineage>
</organism>
<dbReference type="Proteomes" id="UP000268094">
    <property type="component" value="Unassembled WGS sequence"/>
</dbReference>
<evidence type="ECO:0000313" key="3">
    <source>
        <dbReference type="Proteomes" id="UP000268094"/>
    </source>
</evidence>
<name>A0A3A8H937_9BACT</name>
<dbReference type="AlphaFoldDB" id="A0A3A8H937"/>
<proteinExistence type="predicted"/>
<protein>
    <submittedName>
        <fullName evidence="2">Adhesin</fullName>
    </submittedName>
</protein>
<reference evidence="3" key="1">
    <citation type="submission" date="2018-09" db="EMBL/GenBank/DDBJ databases">
        <authorList>
            <person name="Livingstone P.G."/>
            <person name="Whitworth D.E."/>
        </authorList>
    </citation>
    <scope>NUCLEOTIDE SEQUENCE [LARGE SCALE GENOMIC DNA]</scope>
    <source>
        <strain evidence="3">CA054A</strain>
    </source>
</reference>
<accession>A0A3A8H937</accession>
<sequence>MMKSSIFKALVTGLMLVGTAIVAPSDPFFLGTGGSHYTARNPDTVINDYAQVTKPVAAGASRIPVLSTQGFAAGDLVLVIQMQGMGSTLGEGNPFAIELTEGQVGTWELTRVERVHLDKEEALELKAPLVQSYAASVTQVVRVPEYEDITIPKGTSVVAREWDGSTGGVVAFVARGTVANHGLIDASARGFRGGLFVPGGLGMTSCADSNASPAISGAWQGEGVDPLRYG</sequence>